<dbReference type="InterPro" id="IPR037185">
    <property type="entry name" value="EmrE-like"/>
</dbReference>
<evidence type="ECO:0000313" key="9">
    <source>
        <dbReference type="Proteomes" id="UP000184474"/>
    </source>
</evidence>
<feature type="transmembrane region" description="Helical" evidence="6">
    <location>
        <begin position="214"/>
        <end position="233"/>
    </location>
</feature>
<organism evidence="8 9">
    <name type="scientific">Reichenbachiella agariperforans</name>
    <dbReference type="NCBI Taxonomy" id="156994"/>
    <lineage>
        <taxon>Bacteria</taxon>
        <taxon>Pseudomonadati</taxon>
        <taxon>Bacteroidota</taxon>
        <taxon>Cytophagia</taxon>
        <taxon>Cytophagales</taxon>
        <taxon>Reichenbachiellaceae</taxon>
        <taxon>Reichenbachiella</taxon>
    </lineage>
</organism>
<feature type="domain" description="EamA" evidence="7">
    <location>
        <begin position="148"/>
        <end position="283"/>
    </location>
</feature>
<protein>
    <submittedName>
        <fullName evidence="8">EamA-like transporter family protein</fullName>
    </submittedName>
</protein>
<dbReference type="Proteomes" id="UP000184474">
    <property type="component" value="Unassembled WGS sequence"/>
</dbReference>
<keyword evidence="9" id="KW-1185">Reference proteome</keyword>
<dbReference type="GO" id="GO:0016020">
    <property type="term" value="C:membrane"/>
    <property type="evidence" value="ECO:0007669"/>
    <property type="project" value="UniProtKB-SubCell"/>
</dbReference>
<keyword evidence="3 6" id="KW-0812">Transmembrane</keyword>
<comment type="similarity">
    <text evidence="2">Belongs to the EamA transporter family.</text>
</comment>
<feature type="transmembrane region" description="Helical" evidence="6">
    <location>
        <begin position="34"/>
        <end position="53"/>
    </location>
</feature>
<proteinExistence type="inferred from homology"/>
<feature type="transmembrane region" description="Helical" evidence="6">
    <location>
        <begin position="176"/>
        <end position="194"/>
    </location>
</feature>
<dbReference type="SUPFAM" id="SSF103481">
    <property type="entry name" value="Multidrug resistance efflux transporter EmrE"/>
    <property type="match status" value="2"/>
</dbReference>
<dbReference type="PANTHER" id="PTHR32322">
    <property type="entry name" value="INNER MEMBRANE TRANSPORTER"/>
    <property type="match status" value="1"/>
</dbReference>
<keyword evidence="5 6" id="KW-0472">Membrane</keyword>
<dbReference type="STRING" id="156994.SAMN04488028_102540"/>
<evidence type="ECO:0000256" key="1">
    <source>
        <dbReference type="ARBA" id="ARBA00004141"/>
    </source>
</evidence>
<dbReference type="EMBL" id="FRAA01000002">
    <property type="protein sequence ID" value="SHK02732.1"/>
    <property type="molecule type" value="Genomic_DNA"/>
</dbReference>
<sequence length="285" mass="30824">MAWVLLALISLIWGSSFILIKKGLVLFSADEVGTLRIFMASLVLLPFGIRAIGRVPRKKLPYIFIVGFVGSYIPSMLFALAQTRVDSAITGVINSFTPIFVSLFGALFFQLQMSGRSVAGVVIGLLGCIFILLGGANFQISGINYYGFLILAATLMYGINANIIKSFLPEVKALDITALSFTLIFPICGSYLFWGTGFSDKISTDPQFLKAFGYIATLGVLGTALAMFIFNNLVKIASPVFAASCTYIIPVIAIGWGLIDGETLNIYQYLGIVIVLTGVYLANRK</sequence>
<evidence type="ECO:0000256" key="3">
    <source>
        <dbReference type="ARBA" id="ARBA00022692"/>
    </source>
</evidence>
<feature type="transmembrane region" description="Helical" evidence="6">
    <location>
        <begin position="240"/>
        <end position="259"/>
    </location>
</feature>
<evidence type="ECO:0000256" key="6">
    <source>
        <dbReference type="SAM" id="Phobius"/>
    </source>
</evidence>
<keyword evidence="4 6" id="KW-1133">Transmembrane helix</keyword>
<dbReference type="InterPro" id="IPR000620">
    <property type="entry name" value="EamA_dom"/>
</dbReference>
<feature type="domain" description="EamA" evidence="7">
    <location>
        <begin position="3"/>
        <end position="132"/>
    </location>
</feature>
<evidence type="ECO:0000256" key="5">
    <source>
        <dbReference type="ARBA" id="ARBA00023136"/>
    </source>
</evidence>
<accession>A0A1M6P4A6</accession>
<evidence type="ECO:0000256" key="2">
    <source>
        <dbReference type="ARBA" id="ARBA00007362"/>
    </source>
</evidence>
<dbReference type="PANTHER" id="PTHR32322:SF2">
    <property type="entry name" value="EAMA DOMAIN-CONTAINING PROTEIN"/>
    <property type="match status" value="1"/>
</dbReference>
<dbReference type="Pfam" id="PF00892">
    <property type="entry name" value="EamA"/>
    <property type="match status" value="2"/>
</dbReference>
<feature type="transmembrane region" description="Helical" evidence="6">
    <location>
        <begin position="121"/>
        <end position="140"/>
    </location>
</feature>
<dbReference type="AlphaFoldDB" id="A0A1M6P4A6"/>
<dbReference type="InterPro" id="IPR050638">
    <property type="entry name" value="AA-Vitamin_Transporters"/>
</dbReference>
<feature type="transmembrane region" description="Helical" evidence="6">
    <location>
        <begin position="60"/>
        <end position="81"/>
    </location>
</feature>
<evidence type="ECO:0000256" key="4">
    <source>
        <dbReference type="ARBA" id="ARBA00022989"/>
    </source>
</evidence>
<name>A0A1M6P4A6_REIAG</name>
<evidence type="ECO:0000313" key="8">
    <source>
        <dbReference type="EMBL" id="SHK02732.1"/>
    </source>
</evidence>
<gene>
    <name evidence="8" type="ORF">SAMN04488028_102540</name>
</gene>
<comment type="subcellular location">
    <subcellularLocation>
        <location evidence="1">Membrane</location>
        <topology evidence="1">Multi-pass membrane protein</topology>
    </subcellularLocation>
</comment>
<feature type="transmembrane region" description="Helical" evidence="6">
    <location>
        <begin position="265"/>
        <end position="282"/>
    </location>
</feature>
<reference evidence="9" key="1">
    <citation type="submission" date="2016-11" db="EMBL/GenBank/DDBJ databases">
        <authorList>
            <person name="Varghese N."/>
            <person name="Submissions S."/>
        </authorList>
    </citation>
    <scope>NUCLEOTIDE SEQUENCE [LARGE SCALE GENOMIC DNA]</scope>
    <source>
        <strain evidence="9">DSM 26134</strain>
    </source>
</reference>
<feature type="transmembrane region" description="Helical" evidence="6">
    <location>
        <begin position="146"/>
        <end position="164"/>
    </location>
</feature>
<evidence type="ECO:0000259" key="7">
    <source>
        <dbReference type="Pfam" id="PF00892"/>
    </source>
</evidence>
<feature type="transmembrane region" description="Helical" evidence="6">
    <location>
        <begin position="87"/>
        <end position="109"/>
    </location>
</feature>